<dbReference type="InterPro" id="IPR044060">
    <property type="entry name" value="Bacterial_rp_domain"/>
</dbReference>
<dbReference type="PANTHER" id="PTHR46580">
    <property type="entry name" value="SENSOR KINASE-RELATED"/>
    <property type="match status" value="1"/>
</dbReference>
<keyword evidence="3" id="KW-1185">Reference proteome</keyword>
<comment type="caution">
    <text evidence="2">The sequence shown here is derived from an EMBL/GenBank/DDBJ whole genome shotgun (WGS) entry which is preliminary data.</text>
</comment>
<dbReference type="RefSeq" id="WP_218250854.1">
    <property type="nucleotide sequence ID" value="NZ_JABXWD010000013.1"/>
</dbReference>
<protein>
    <submittedName>
        <fullName evidence="2">VCBS repeat-containing protein</fullName>
    </submittedName>
</protein>
<proteinExistence type="predicted"/>
<evidence type="ECO:0000313" key="2">
    <source>
        <dbReference type="EMBL" id="MBV6340231.1"/>
    </source>
</evidence>
<evidence type="ECO:0000259" key="1">
    <source>
        <dbReference type="Pfam" id="PF18998"/>
    </source>
</evidence>
<dbReference type="CDD" id="cd15482">
    <property type="entry name" value="Sialidase_non-viral"/>
    <property type="match status" value="1"/>
</dbReference>
<feature type="domain" description="Bacterial repeat" evidence="1">
    <location>
        <begin position="375"/>
        <end position="443"/>
    </location>
</feature>
<organism evidence="2 3">
    <name type="scientific">Candidatus Magnetobacterium casense</name>
    <dbReference type="NCBI Taxonomy" id="1455061"/>
    <lineage>
        <taxon>Bacteria</taxon>
        <taxon>Pseudomonadati</taxon>
        <taxon>Nitrospirota</taxon>
        <taxon>Thermodesulfovibrionia</taxon>
        <taxon>Thermodesulfovibrionales</taxon>
        <taxon>Candidatus Magnetobacteriaceae</taxon>
        <taxon>Candidatus Magnetobacterium</taxon>
    </lineage>
</organism>
<feature type="domain" description="Bacterial repeat" evidence="1">
    <location>
        <begin position="576"/>
        <end position="625"/>
    </location>
</feature>
<evidence type="ECO:0000313" key="3">
    <source>
        <dbReference type="Proteomes" id="UP001196980"/>
    </source>
</evidence>
<dbReference type="CDD" id="cd14948">
    <property type="entry name" value="BACON"/>
    <property type="match status" value="1"/>
</dbReference>
<reference evidence="2 3" key="1">
    <citation type="journal article" date="2020" name="J Geophys Res Biogeosci">
        <title>Magnetotaxis as an Adaptation to Enable Bacterial Shuttling of Microbial Sulfur and Sulfur Cycling Across Aquatic Oxic#Anoxic Interfaces.</title>
        <authorList>
            <person name="Li J."/>
            <person name="Liu P."/>
            <person name="Wang J."/>
            <person name="Roberts A.P."/>
            <person name="Pan Y."/>
        </authorList>
    </citation>
    <scope>NUCLEOTIDE SEQUENCE [LARGE SCALE GENOMIC DNA]</scope>
    <source>
        <strain evidence="2 3">MYR-1_YQ</strain>
    </source>
</reference>
<dbReference type="Pfam" id="PF13517">
    <property type="entry name" value="FG-GAP_3"/>
    <property type="match status" value="2"/>
</dbReference>
<dbReference type="InterPro" id="IPR024361">
    <property type="entry name" value="BACON"/>
</dbReference>
<name>A0ABS6RUD1_9BACT</name>
<gene>
    <name evidence="2" type="ORF">HWQ67_01405</name>
</gene>
<dbReference type="PANTHER" id="PTHR46580:SF2">
    <property type="entry name" value="MAM DOMAIN-CONTAINING PROTEIN"/>
    <property type="match status" value="1"/>
</dbReference>
<dbReference type="InterPro" id="IPR013517">
    <property type="entry name" value="FG-GAP"/>
</dbReference>
<dbReference type="Proteomes" id="UP001196980">
    <property type="component" value="Unassembled WGS sequence"/>
</dbReference>
<dbReference type="Pfam" id="PF01839">
    <property type="entry name" value="FG-GAP"/>
    <property type="match status" value="1"/>
</dbReference>
<dbReference type="Pfam" id="PF18998">
    <property type="entry name" value="Flg_new_2"/>
    <property type="match status" value="2"/>
</dbReference>
<accession>A0ABS6RUD1</accession>
<dbReference type="EMBL" id="JABXWD010000013">
    <property type="protein sequence ID" value="MBV6340231.1"/>
    <property type="molecule type" value="Genomic_DNA"/>
</dbReference>
<sequence>MFNRSNNRKERKYPRSKRRSDVSVLLALVMVAVIGAMCLAGAAYADPLDTWTTRVSGITATLRSIAYGNGTFVAVGDNNTILTSMDNGVTWTLRNSGTTSSLSCIAYSNGTFVAVGNSGTILTSTDNGVTWTLRNSGTTSGLSDIAYGNGTFVAVGNSGTILTSTDNGVTWALRNSGTTSDLWGIAYGNGTFVFVGYTHDNAACVVVTTIIATSTDNGVTWTSRTLGTTSALWGIVYGNGVFTTVGPSSAVKSGGWCFFGGGAAIFTSMDNGDTWVSRNSGTDNHTYDYLSGIAYGNGTFVAVGLINNGILTSADSGTTWTLRVTNVSSALFGIIYGNGTFATVGYNGTILTSTVGVGPTPTPTPTQYTITASVDYGTGSISCTPTVVDSGGTSTCTVTPGSGQMLVSLTDNGTNVINKVVDLVSYTITNITANHTIVATFATTSVCTNVTITPTSKNFPASGGIGNVSVTTNTNCSFTFSSDASWITNLYGTPGEVNNDIANYTISYAVTPNTGSQRTGIITISGQTFTVTQDGQATDVTLTVVKAGEGSGAVTITPPGIDCSMNTPSAECRVPFAQGTSVTLTAAADTGSTFTGWSGDCSGTTSTCTLTMSAAKNVTATFNAAPKPKHTTHDFDGDGKSDILWQNVSNGAVGMWFMNGPSIADGKIIVLQNYTDWQMVDVGDFDGNGKTDILWQNASTGQLYIWLMDGSTIMPTSGSPSIIPDLDWQIVGIGDFDGDGESDILWQNGWNGDVAIWFMNGTNIVFDKSKTIQIVDDSDWWIYAVGDFDGNGKSDILWQNASTGQLYIWLMDGSNIMPTSGSPFTVSNTDWQIVDVGDFDGDGKSDILWQDAVTGAVAIWFMNASNITSPKIVVPKNYTDWQIVDVGDFNGDGKSDILWRQASTGQLYIWLMDGSNIMPTSGSPSIIPELDWQVFGSSVQNGEI</sequence>